<dbReference type="Proteomes" id="UP000464657">
    <property type="component" value="Chromosome"/>
</dbReference>
<keyword evidence="3" id="KW-1185">Reference proteome</keyword>
<dbReference type="KEGG" id="kan:IMCC3317_33470"/>
<organism evidence="2 3">
    <name type="scientific">Kordia antarctica</name>
    <dbReference type="NCBI Taxonomy" id="1218801"/>
    <lineage>
        <taxon>Bacteria</taxon>
        <taxon>Pseudomonadati</taxon>
        <taxon>Bacteroidota</taxon>
        <taxon>Flavobacteriia</taxon>
        <taxon>Flavobacteriales</taxon>
        <taxon>Flavobacteriaceae</taxon>
        <taxon>Kordia</taxon>
    </lineage>
</organism>
<evidence type="ECO:0000313" key="3">
    <source>
        <dbReference type="Proteomes" id="UP000464657"/>
    </source>
</evidence>
<gene>
    <name evidence="2" type="ORF">IMCC3317_33470</name>
</gene>
<proteinExistence type="predicted"/>
<dbReference type="EMBL" id="CP019288">
    <property type="protein sequence ID" value="QHI37964.1"/>
    <property type="molecule type" value="Genomic_DNA"/>
</dbReference>
<keyword evidence="1" id="KW-0472">Membrane</keyword>
<feature type="transmembrane region" description="Helical" evidence="1">
    <location>
        <begin position="163"/>
        <end position="182"/>
    </location>
</feature>
<feature type="transmembrane region" description="Helical" evidence="1">
    <location>
        <begin position="120"/>
        <end position="143"/>
    </location>
</feature>
<reference evidence="2 3" key="1">
    <citation type="journal article" date="2013" name="Int. J. Syst. Evol. Microbiol.">
        <title>Kordia antarctica sp. nov., isolated from Antarctic seawater.</title>
        <authorList>
            <person name="Baek K."/>
            <person name="Choi A."/>
            <person name="Kang I."/>
            <person name="Lee K."/>
            <person name="Cho J.C."/>
        </authorList>
    </citation>
    <scope>NUCLEOTIDE SEQUENCE [LARGE SCALE GENOMIC DNA]</scope>
    <source>
        <strain evidence="2 3">IMCC3317</strain>
    </source>
</reference>
<evidence type="ECO:0000313" key="2">
    <source>
        <dbReference type="EMBL" id="QHI37964.1"/>
    </source>
</evidence>
<evidence type="ECO:0000256" key="1">
    <source>
        <dbReference type="SAM" id="Phobius"/>
    </source>
</evidence>
<feature type="transmembrane region" description="Helical" evidence="1">
    <location>
        <begin position="79"/>
        <end position="99"/>
    </location>
</feature>
<accession>A0A7L4ZQ16</accession>
<sequence>MFTSPFKKLSNASEKRLLLIAFLIFLLAASCMIHFDTLLKNDVAPLGIISFELASTLDCSTKILNSWQATEGAMNSAAWSLWFDYIFMFAYGFLLCLIIHRTARIVWKQPENLGYRLGIVLLRMVIFAVFLDAVENFALLQLFYGDLQSHWSTLAFATATIKFINIIFGILYVIVSLIIVGIKKTSHVKK</sequence>
<keyword evidence="1" id="KW-1133">Transmembrane helix</keyword>
<dbReference type="OrthoDB" id="1440503at2"/>
<dbReference type="AlphaFoldDB" id="A0A7L4ZQ16"/>
<dbReference type="RefSeq" id="WP_160130544.1">
    <property type="nucleotide sequence ID" value="NZ_CP019288.1"/>
</dbReference>
<protein>
    <submittedName>
        <fullName evidence="2">Uncharacterized protein</fullName>
    </submittedName>
</protein>
<dbReference type="PROSITE" id="PS51257">
    <property type="entry name" value="PROKAR_LIPOPROTEIN"/>
    <property type="match status" value="1"/>
</dbReference>
<name>A0A7L4ZQ16_9FLAO</name>
<keyword evidence="1" id="KW-0812">Transmembrane</keyword>